<feature type="non-terminal residue" evidence="2">
    <location>
        <position position="1"/>
    </location>
</feature>
<proteinExistence type="predicted"/>
<protein>
    <submittedName>
        <fullName evidence="2">Acyl-CoA:1-acyl-sn-glycerol-3-phosphate acyltransferase</fullName>
        <ecNumber evidence="2">2.3.1.51</ecNumber>
    </submittedName>
</protein>
<keyword evidence="2" id="KW-0012">Acyltransferase</keyword>
<name>A0A6J4KEE4_9BACT</name>
<dbReference type="EC" id="2.3.1.51" evidence="2"/>
<reference evidence="2" key="1">
    <citation type="submission" date="2020-02" db="EMBL/GenBank/DDBJ databases">
        <authorList>
            <person name="Meier V. D."/>
        </authorList>
    </citation>
    <scope>NUCLEOTIDE SEQUENCE</scope>
    <source>
        <strain evidence="2">AVDCRST_MAG11</strain>
    </source>
</reference>
<feature type="compositionally biased region" description="Basic and acidic residues" evidence="1">
    <location>
        <begin position="61"/>
        <end position="81"/>
    </location>
</feature>
<accession>A0A6J4KEE4</accession>
<feature type="region of interest" description="Disordered" evidence="1">
    <location>
        <begin position="1"/>
        <end position="253"/>
    </location>
</feature>
<keyword evidence="2" id="KW-0808">Transferase</keyword>
<gene>
    <name evidence="2" type="ORF">AVDCRST_MAG11-1017</name>
</gene>
<sequence>DHPRHDAHARRHDRSARRARHGRGRGGRERRPVAPPLRSRAALVGERAARRRGRPGAAARPRPDARHRGADLRVEPRELVRHSGPRAGAAPLQLHREGRAGADPPLRAGGARRGHDLHRARQPEGGLRVVSRGRGADARRPQRDRLPRGDARRRLRAAAVQEGALRARDRVRRADRADHRARHHPREPARLVARAQRGRGRTLPRADPDGRSGLRRPGAAGRARLGAHGGRARGPLRRTEPAARGARPRHGGL</sequence>
<dbReference type="EMBL" id="CADCTU010000228">
    <property type="protein sequence ID" value="CAA9303672.1"/>
    <property type="molecule type" value="Genomic_DNA"/>
</dbReference>
<feature type="compositionally biased region" description="Basic residues" evidence="1">
    <location>
        <begin position="7"/>
        <end position="25"/>
    </location>
</feature>
<evidence type="ECO:0000313" key="2">
    <source>
        <dbReference type="EMBL" id="CAA9303672.1"/>
    </source>
</evidence>
<feature type="compositionally biased region" description="Low complexity" evidence="1">
    <location>
        <begin position="215"/>
        <end position="226"/>
    </location>
</feature>
<feature type="compositionally biased region" description="Basic and acidic residues" evidence="1">
    <location>
        <begin position="113"/>
        <end position="122"/>
    </location>
</feature>
<feature type="compositionally biased region" description="Basic and acidic residues" evidence="1">
    <location>
        <begin position="165"/>
        <end position="178"/>
    </location>
</feature>
<feature type="compositionally biased region" description="Basic and acidic residues" evidence="1">
    <location>
        <begin position="134"/>
        <end position="152"/>
    </location>
</feature>
<evidence type="ECO:0000256" key="1">
    <source>
        <dbReference type="SAM" id="MobiDB-lite"/>
    </source>
</evidence>
<organism evidence="2">
    <name type="scientific">uncultured Gemmatimonadaceae bacterium</name>
    <dbReference type="NCBI Taxonomy" id="246130"/>
    <lineage>
        <taxon>Bacteria</taxon>
        <taxon>Pseudomonadati</taxon>
        <taxon>Gemmatimonadota</taxon>
        <taxon>Gemmatimonadia</taxon>
        <taxon>Gemmatimonadales</taxon>
        <taxon>Gemmatimonadaceae</taxon>
        <taxon>environmental samples</taxon>
    </lineage>
</organism>
<dbReference type="AlphaFoldDB" id="A0A6J4KEE4"/>
<dbReference type="GO" id="GO:0003841">
    <property type="term" value="F:1-acylglycerol-3-phosphate O-acyltransferase activity"/>
    <property type="evidence" value="ECO:0007669"/>
    <property type="project" value="UniProtKB-EC"/>
</dbReference>
<feature type="non-terminal residue" evidence="2">
    <location>
        <position position="253"/>
    </location>
</feature>